<dbReference type="Pfam" id="PF00535">
    <property type="entry name" value="Glycos_transf_2"/>
    <property type="match status" value="1"/>
</dbReference>
<evidence type="ECO:0000313" key="2">
    <source>
        <dbReference type="EMBL" id="WRS38403.1"/>
    </source>
</evidence>
<dbReference type="InterPro" id="IPR001173">
    <property type="entry name" value="Glyco_trans_2-like"/>
</dbReference>
<accession>A0ABZ1CKD2</accession>
<dbReference type="Proteomes" id="UP001334732">
    <property type="component" value="Chromosome"/>
</dbReference>
<keyword evidence="2" id="KW-0328">Glycosyltransferase</keyword>
<dbReference type="PANTHER" id="PTHR43685">
    <property type="entry name" value="GLYCOSYLTRANSFERASE"/>
    <property type="match status" value="1"/>
</dbReference>
<name>A0ABZ1CKD2_9PROT</name>
<dbReference type="RefSeq" id="WP_324778934.1">
    <property type="nucleotide sequence ID" value="NZ_CP141769.1"/>
</dbReference>
<keyword evidence="3" id="KW-1185">Reference proteome</keyword>
<evidence type="ECO:0000259" key="1">
    <source>
        <dbReference type="Pfam" id="PF00535"/>
    </source>
</evidence>
<keyword evidence="2" id="KW-0808">Transferase</keyword>
<gene>
    <name evidence="2" type="ORF">VA613_10340</name>
</gene>
<feature type="domain" description="Glycosyltransferase 2-like" evidence="1">
    <location>
        <begin position="9"/>
        <end position="113"/>
    </location>
</feature>
<dbReference type="PANTHER" id="PTHR43685:SF2">
    <property type="entry name" value="GLYCOSYLTRANSFERASE 2-LIKE DOMAIN-CONTAINING PROTEIN"/>
    <property type="match status" value="1"/>
</dbReference>
<proteinExistence type="predicted"/>
<dbReference type="InterPro" id="IPR050834">
    <property type="entry name" value="Glycosyltransf_2"/>
</dbReference>
<dbReference type="InterPro" id="IPR029044">
    <property type="entry name" value="Nucleotide-diphossugar_trans"/>
</dbReference>
<dbReference type="Gene3D" id="3.90.550.10">
    <property type="entry name" value="Spore Coat Polysaccharide Biosynthesis Protein SpsA, Chain A"/>
    <property type="match status" value="1"/>
</dbReference>
<protein>
    <submittedName>
        <fullName evidence="2">Glycosyltransferase family 2 protein</fullName>
        <ecNumber evidence="2">2.4.-.-</ecNumber>
    </submittedName>
</protein>
<reference evidence="2 3" key="1">
    <citation type="submission" date="2023-12" db="EMBL/GenBank/DDBJ databases">
        <title>Thiobacillus sedimentum sp. nov., a chemolithoautotrophic sulfur-oxidizing bacterium isolated from freshwater sediment.</title>
        <authorList>
            <person name="Luo J."/>
            <person name="Dai C."/>
        </authorList>
    </citation>
    <scope>NUCLEOTIDE SEQUENCE [LARGE SCALE GENOMIC DNA]</scope>
    <source>
        <strain evidence="2 3">SCUT-2</strain>
    </source>
</reference>
<dbReference type="EMBL" id="CP141769">
    <property type="protein sequence ID" value="WRS38403.1"/>
    <property type="molecule type" value="Genomic_DNA"/>
</dbReference>
<sequence length="268" mass="31519">MSTRFPRISVITPSFNQAAFLERTILSVLEQHYPNLEYIVIDGGSTDGSVDVIRKYKRFLTYWCSESDRGQAHAINKGLKRATGEWVAWQNSDDIYYPGAFKEVALAANRHLKTDLIIGDVNLIDARDKCLREMRYVRPTYDSVRAEGMVLTNQAAFWRRTLHNRIGWMNESLHYGFDYEWFLRALRETERVQHVTGILGGLRMHAGTKTSMHPKRFEEEYRWIRGGHEVPRWKKRFYLARRMLLTLRDGHVSYVLRGMKRRAMEAQE</sequence>
<organism evidence="2 3">
    <name type="scientific">Thiobacillus sedimenti</name>
    <dbReference type="NCBI Taxonomy" id="3110231"/>
    <lineage>
        <taxon>Bacteria</taxon>
        <taxon>Pseudomonadati</taxon>
        <taxon>Pseudomonadota</taxon>
        <taxon>Betaproteobacteria</taxon>
        <taxon>Nitrosomonadales</taxon>
        <taxon>Thiobacillaceae</taxon>
        <taxon>Thiobacillus</taxon>
    </lineage>
</organism>
<dbReference type="CDD" id="cd06433">
    <property type="entry name" value="GT_2_WfgS_like"/>
    <property type="match status" value="1"/>
</dbReference>
<evidence type="ECO:0000313" key="3">
    <source>
        <dbReference type="Proteomes" id="UP001334732"/>
    </source>
</evidence>
<dbReference type="GO" id="GO:0016757">
    <property type="term" value="F:glycosyltransferase activity"/>
    <property type="evidence" value="ECO:0007669"/>
    <property type="project" value="UniProtKB-KW"/>
</dbReference>
<dbReference type="EC" id="2.4.-.-" evidence="2"/>
<dbReference type="SUPFAM" id="SSF53448">
    <property type="entry name" value="Nucleotide-diphospho-sugar transferases"/>
    <property type="match status" value="1"/>
</dbReference>